<protein>
    <submittedName>
        <fullName evidence="1">Uncharacterized protein</fullName>
    </submittedName>
</protein>
<reference evidence="1 2" key="1">
    <citation type="submission" date="2018-11" db="EMBL/GenBank/DDBJ databases">
        <authorList>
            <consortium name="Pathogen Informatics"/>
        </authorList>
    </citation>
    <scope>NUCLEOTIDE SEQUENCE [LARGE SCALE GENOMIC DNA]</scope>
</reference>
<name>A0A3P7IAM7_STRVU</name>
<dbReference type="AlphaFoldDB" id="A0A3P7IAM7"/>
<dbReference type="OrthoDB" id="8892755at2759"/>
<keyword evidence="2" id="KW-1185">Reference proteome</keyword>
<gene>
    <name evidence="1" type="ORF">SVUK_LOCUS5309</name>
</gene>
<accession>A0A3P7IAM7</accession>
<evidence type="ECO:0000313" key="1">
    <source>
        <dbReference type="EMBL" id="VDM70311.1"/>
    </source>
</evidence>
<dbReference type="Proteomes" id="UP000270094">
    <property type="component" value="Unassembled WGS sequence"/>
</dbReference>
<organism evidence="1 2">
    <name type="scientific">Strongylus vulgaris</name>
    <name type="common">Blood worm</name>
    <dbReference type="NCBI Taxonomy" id="40348"/>
    <lineage>
        <taxon>Eukaryota</taxon>
        <taxon>Metazoa</taxon>
        <taxon>Ecdysozoa</taxon>
        <taxon>Nematoda</taxon>
        <taxon>Chromadorea</taxon>
        <taxon>Rhabditida</taxon>
        <taxon>Rhabditina</taxon>
        <taxon>Rhabditomorpha</taxon>
        <taxon>Strongyloidea</taxon>
        <taxon>Strongylidae</taxon>
        <taxon>Strongylus</taxon>
    </lineage>
</organism>
<evidence type="ECO:0000313" key="2">
    <source>
        <dbReference type="Proteomes" id="UP000270094"/>
    </source>
</evidence>
<sequence>MQEEDAPRVEIVIEEGVLVQDENKDNECPDPLKQLIRCFQRAATSEESQAQTIHDDNLYIRFADVMAQSIHIEEEDDDDGDDVEIDQ</sequence>
<feature type="non-terminal residue" evidence="1">
    <location>
        <position position="87"/>
    </location>
</feature>
<dbReference type="EMBL" id="UYYB01015569">
    <property type="protein sequence ID" value="VDM70311.1"/>
    <property type="molecule type" value="Genomic_DNA"/>
</dbReference>
<proteinExistence type="predicted"/>